<reference evidence="2 3" key="1">
    <citation type="submission" date="2014-04" db="EMBL/GenBank/DDBJ databases">
        <title>Genome sequencing of Vibrio navarrensis strains.</title>
        <authorList>
            <person name="Gladney L.M."/>
            <person name="Katz L.S."/>
            <person name="Marino-Ramirez L."/>
            <person name="Jordan I.K."/>
        </authorList>
    </citation>
    <scope>NUCLEOTIDE SEQUENCE [LARGE SCALE GENOMIC DNA]</scope>
    <source>
        <strain evidence="2 3">ATCC 51183</strain>
    </source>
</reference>
<evidence type="ECO:0000313" key="3">
    <source>
        <dbReference type="Proteomes" id="UP000029994"/>
    </source>
</evidence>
<dbReference type="AlphaFoldDB" id="A0A099LWH9"/>
<evidence type="ECO:0000256" key="1">
    <source>
        <dbReference type="SAM" id="Phobius"/>
    </source>
</evidence>
<feature type="transmembrane region" description="Helical" evidence="1">
    <location>
        <begin position="161"/>
        <end position="180"/>
    </location>
</feature>
<keyword evidence="1" id="KW-0472">Membrane</keyword>
<proteinExistence type="predicted"/>
<dbReference type="STRING" id="29495.EA26_10850"/>
<keyword evidence="1" id="KW-0812">Transmembrane</keyword>
<accession>A0A099LWH9</accession>
<dbReference type="eggNOG" id="ENOG50314B3">
    <property type="taxonomic scope" value="Bacteria"/>
</dbReference>
<gene>
    <name evidence="2" type="ORF">EA26_10850</name>
</gene>
<dbReference type="EMBL" id="JMCG01000001">
    <property type="protein sequence ID" value="KGK11776.1"/>
    <property type="molecule type" value="Genomic_DNA"/>
</dbReference>
<sequence>MKYKMSTTNHQQSFIRSFYIVSKGKFITLYLATFGLYGFYWCYKNWWGFKKNNQVSIWLFPRALLDILFFPSLIKRMVASLEPELRVNYLKEMGWLASQYIAFVLLGRIGDRLSQQSIGLPSSFYLSVISLPFACRALYLLQKMINDIMGDTKGISNSRLSWINIFWISAGLVYWLTVLIPQCLRYTLIPYS</sequence>
<evidence type="ECO:0000313" key="2">
    <source>
        <dbReference type="EMBL" id="KGK11776.1"/>
    </source>
</evidence>
<feature type="transmembrane region" description="Helical" evidence="1">
    <location>
        <begin position="26"/>
        <end position="43"/>
    </location>
</feature>
<keyword evidence="1" id="KW-1133">Transmembrane helix</keyword>
<feature type="transmembrane region" description="Helical" evidence="1">
    <location>
        <begin position="122"/>
        <end position="141"/>
    </location>
</feature>
<organism evidence="2 3">
    <name type="scientific">Vibrio navarrensis</name>
    <dbReference type="NCBI Taxonomy" id="29495"/>
    <lineage>
        <taxon>Bacteria</taxon>
        <taxon>Pseudomonadati</taxon>
        <taxon>Pseudomonadota</taxon>
        <taxon>Gammaproteobacteria</taxon>
        <taxon>Vibrionales</taxon>
        <taxon>Vibrionaceae</taxon>
        <taxon>Vibrio</taxon>
    </lineage>
</organism>
<name>A0A099LWH9_9VIBR</name>
<dbReference type="Proteomes" id="UP000029994">
    <property type="component" value="Unassembled WGS sequence"/>
</dbReference>
<protein>
    <submittedName>
        <fullName evidence="2">Uncharacterized protein</fullName>
    </submittedName>
</protein>
<comment type="caution">
    <text evidence="2">The sequence shown here is derived from an EMBL/GenBank/DDBJ whole genome shotgun (WGS) entry which is preliminary data.</text>
</comment>
<keyword evidence="3" id="KW-1185">Reference proteome</keyword>